<evidence type="ECO:0000313" key="2">
    <source>
        <dbReference type="Proteomes" id="UP000309997"/>
    </source>
</evidence>
<comment type="caution">
    <text evidence="1">The sequence shown here is derived from an EMBL/GenBank/DDBJ whole genome shotgun (WGS) entry which is preliminary data.</text>
</comment>
<evidence type="ECO:0000313" key="1">
    <source>
        <dbReference type="EMBL" id="KAL3591806.1"/>
    </source>
</evidence>
<protein>
    <submittedName>
        <fullName evidence="1">Uncharacterized protein</fullName>
    </submittedName>
</protein>
<accession>A0ACC4C9Z9</accession>
<gene>
    <name evidence="1" type="ORF">D5086_010446</name>
</gene>
<organism evidence="1 2">
    <name type="scientific">Populus alba</name>
    <name type="common">White poplar</name>
    <dbReference type="NCBI Taxonomy" id="43335"/>
    <lineage>
        <taxon>Eukaryota</taxon>
        <taxon>Viridiplantae</taxon>
        <taxon>Streptophyta</taxon>
        <taxon>Embryophyta</taxon>
        <taxon>Tracheophyta</taxon>
        <taxon>Spermatophyta</taxon>
        <taxon>Magnoliopsida</taxon>
        <taxon>eudicotyledons</taxon>
        <taxon>Gunneridae</taxon>
        <taxon>Pentapetalae</taxon>
        <taxon>rosids</taxon>
        <taxon>fabids</taxon>
        <taxon>Malpighiales</taxon>
        <taxon>Salicaceae</taxon>
        <taxon>Saliceae</taxon>
        <taxon>Populus</taxon>
    </lineage>
</organism>
<dbReference type="Proteomes" id="UP000309997">
    <property type="component" value="Unassembled WGS sequence"/>
</dbReference>
<reference evidence="1 2" key="1">
    <citation type="journal article" date="2024" name="Plant Biotechnol. J.">
        <title>Genome and CRISPR/Cas9 system of a widespread forest tree (Populus alba) in the world.</title>
        <authorList>
            <person name="Liu Y.J."/>
            <person name="Jiang P.F."/>
            <person name="Han X.M."/>
            <person name="Li X.Y."/>
            <person name="Wang H.M."/>
            <person name="Wang Y.J."/>
            <person name="Wang X.X."/>
            <person name="Zeng Q.Y."/>
        </authorList>
    </citation>
    <scope>NUCLEOTIDE SEQUENCE [LARGE SCALE GENOMIC DNA]</scope>
    <source>
        <strain evidence="2">cv. PAL-ZL1</strain>
    </source>
</reference>
<proteinExistence type="predicted"/>
<keyword evidence="2" id="KW-1185">Reference proteome</keyword>
<name>A0ACC4C9Z9_POPAL</name>
<sequence length="330" mass="36653">MLMMFQLCQVMVILISFSSSITLLASDQLHPGEVEALRQIGKTVNEDGQLSLKFVDSCQQNGLVKTELTSAPPNLEGNSTIECNCSITDDNYCHITSFLLKDYSLPGRLPPELANLTYVQKIDFTRNYLYGTIPVEWASMKNLSFISLAANRLSGNIPAHLGSFTALTYLNLESNQFSGVVPPELGKLVNLKTLRVSDNNLNGTVPEFIGNWTQLQKLVLYATGLQGPIPLAIFYSEKLSDLRIADMPGPEFQLPNVTIRRDTLVLRNINLTGTIPENAWKVETTLDLTFNKLVGEIPPNTIRRRQFTFLSGNKLTGTVQDPFLQNSPNL</sequence>
<dbReference type="EMBL" id="RCHU02000005">
    <property type="protein sequence ID" value="KAL3591806.1"/>
    <property type="molecule type" value="Genomic_DNA"/>
</dbReference>